<feature type="domain" description="Large ribosomal subunit protein mL46 N-terminal" evidence="1">
    <location>
        <begin position="14"/>
        <end position="93"/>
    </location>
</feature>
<dbReference type="EMBL" id="UZAN01060951">
    <property type="protein sequence ID" value="VDP92829.1"/>
    <property type="molecule type" value="Genomic_DNA"/>
</dbReference>
<gene>
    <name evidence="2" type="ORF">ECPE_LOCUS15557</name>
</gene>
<dbReference type="GO" id="GO:0003735">
    <property type="term" value="F:structural constituent of ribosome"/>
    <property type="evidence" value="ECO:0007669"/>
    <property type="project" value="InterPro"/>
</dbReference>
<proteinExistence type="predicted"/>
<dbReference type="Pfam" id="PF11788">
    <property type="entry name" value="MRP-L46"/>
    <property type="match status" value="1"/>
</dbReference>
<reference evidence="4" key="1">
    <citation type="submission" date="2016-06" db="UniProtKB">
        <authorList>
            <consortium name="WormBaseParasite"/>
        </authorList>
    </citation>
    <scope>IDENTIFICATION</scope>
</reference>
<evidence type="ECO:0000259" key="1">
    <source>
        <dbReference type="Pfam" id="PF11788"/>
    </source>
</evidence>
<dbReference type="InterPro" id="IPR040008">
    <property type="entry name" value="Ribosomal_mL46"/>
</dbReference>
<organism evidence="4">
    <name type="scientific">Echinostoma caproni</name>
    <dbReference type="NCBI Taxonomy" id="27848"/>
    <lineage>
        <taxon>Eukaryota</taxon>
        <taxon>Metazoa</taxon>
        <taxon>Spiralia</taxon>
        <taxon>Lophotrochozoa</taxon>
        <taxon>Platyhelminthes</taxon>
        <taxon>Trematoda</taxon>
        <taxon>Digenea</taxon>
        <taxon>Plagiorchiida</taxon>
        <taxon>Echinostomata</taxon>
        <taxon>Echinostomatoidea</taxon>
        <taxon>Echinostomatidae</taxon>
        <taxon>Echinostoma</taxon>
    </lineage>
</organism>
<dbReference type="GO" id="GO:0005762">
    <property type="term" value="C:mitochondrial large ribosomal subunit"/>
    <property type="evidence" value="ECO:0007669"/>
    <property type="project" value="TreeGrafter"/>
</dbReference>
<dbReference type="Proteomes" id="UP000272942">
    <property type="component" value="Unassembled WGS sequence"/>
</dbReference>
<evidence type="ECO:0000313" key="3">
    <source>
        <dbReference type="Proteomes" id="UP000272942"/>
    </source>
</evidence>
<keyword evidence="3" id="KW-1185">Reference proteome</keyword>
<dbReference type="InterPro" id="IPR021757">
    <property type="entry name" value="Ribosomal_mL46_N"/>
</dbReference>
<accession>A0A183B8M2</accession>
<evidence type="ECO:0000313" key="4">
    <source>
        <dbReference type="WBParaSite" id="ECPE_0001559701-mRNA-1"/>
    </source>
</evidence>
<sequence>MGSHARSLAGVTAWKLLTGLCIRRPTVITPSLTPIQKQMSDMLDMVEFERSHLSAHELRAKTEAARLRQTQGKGQKAIRNTNSEESLVTAHEQELLWQAEEIKFRPAERLTSKLLRRNGKKFCHYPFSYYLYPHSAS</sequence>
<dbReference type="PANTHER" id="PTHR13124:SF12">
    <property type="entry name" value="LARGE RIBOSOMAL SUBUNIT PROTEIN ML46"/>
    <property type="match status" value="1"/>
</dbReference>
<name>A0A183B8M2_9TREM</name>
<reference evidence="2 3" key="2">
    <citation type="submission" date="2018-11" db="EMBL/GenBank/DDBJ databases">
        <authorList>
            <consortium name="Pathogen Informatics"/>
        </authorList>
    </citation>
    <scope>NUCLEOTIDE SEQUENCE [LARGE SCALE GENOMIC DNA]</scope>
    <source>
        <strain evidence="2 3">Egypt</strain>
    </source>
</reference>
<dbReference type="AlphaFoldDB" id="A0A183B8M2"/>
<dbReference type="WBParaSite" id="ECPE_0001559701-mRNA-1">
    <property type="protein sequence ID" value="ECPE_0001559701-mRNA-1"/>
    <property type="gene ID" value="ECPE_0001559701"/>
</dbReference>
<dbReference type="OrthoDB" id="194611at2759"/>
<evidence type="ECO:0000313" key="2">
    <source>
        <dbReference type="EMBL" id="VDP92829.1"/>
    </source>
</evidence>
<protein>
    <submittedName>
        <fullName evidence="4">MRP-L46 domain-containing protein</fullName>
    </submittedName>
</protein>
<dbReference type="PANTHER" id="PTHR13124">
    <property type="entry name" value="39S RIBOSOMAL PROTEIN L46, MITOCHONDRIAL PRECURSOR-RELATED"/>
    <property type="match status" value="1"/>
</dbReference>